<evidence type="ECO:0000256" key="1">
    <source>
        <dbReference type="SAM" id="MobiDB-lite"/>
    </source>
</evidence>
<dbReference type="PANTHER" id="PTHR47590:SF1">
    <property type="entry name" value="F-BOX_KELCH-REPEAT PROTEIN SKIP25"/>
    <property type="match status" value="1"/>
</dbReference>
<dbReference type="EMBL" id="JAZDWU010000012">
    <property type="protein sequence ID" value="KAK9985127.1"/>
    <property type="molecule type" value="Genomic_DNA"/>
</dbReference>
<dbReference type="AlphaFoldDB" id="A0AAW2BIU3"/>
<proteinExistence type="predicted"/>
<comment type="caution">
    <text evidence="2">The sequence shown here is derived from an EMBL/GenBank/DDBJ whole genome shotgun (WGS) entry which is preliminary data.</text>
</comment>
<keyword evidence="3" id="KW-1185">Reference proteome</keyword>
<dbReference type="Proteomes" id="UP001459277">
    <property type="component" value="Unassembled WGS sequence"/>
</dbReference>
<name>A0AAW2BIU3_9ROSI</name>
<feature type="region of interest" description="Disordered" evidence="1">
    <location>
        <begin position="142"/>
        <end position="172"/>
    </location>
</feature>
<gene>
    <name evidence="2" type="ORF">SO802_034652</name>
</gene>
<dbReference type="PANTHER" id="PTHR47590">
    <property type="entry name" value="F-BOX/KELCH-REPEAT PROTEIN SKIP25"/>
    <property type="match status" value="1"/>
</dbReference>
<reference evidence="2 3" key="1">
    <citation type="submission" date="2024-01" db="EMBL/GenBank/DDBJ databases">
        <title>A telomere-to-telomere, gap-free genome of sweet tea (Lithocarpus litseifolius).</title>
        <authorList>
            <person name="Zhou J."/>
        </authorList>
    </citation>
    <scope>NUCLEOTIDE SEQUENCE [LARGE SCALE GENOMIC DNA]</scope>
    <source>
        <strain evidence="2">Zhou-2022a</strain>
        <tissue evidence="2">Leaf</tissue>
    </source>
</reference>
<evidence type="ECO:0000313" key="2">
    <source>
        <dbReference type="EMBL" id="KAK9985127.1"/>
    </source>
</evidence>
<organism evidence="2 3">
    <name type="scientific">Lithocarpus litseifolius</name>
    <dbReference type="NCBI Taxonomy" id="425828"/>
    <lineage>
        <taxon>Eukaryota</taxon>
        <taxon>Viridiplantae</taxon>
        <taxon>Streptophyta</taxon>
        <taxon>Embryophyta</taxon>
        <taxon>Tracheophyta</taxon>
        <taxon>Spermatophyta</taxon>
        <taxon>Magnoliopsida</taxon>
        <taxon>eudicotyledons</taxon>
        <taxon>Gunneridae</taxon>
        <taxon>Pentapetalae</taxon>
        <taxon>rosids</taxon>
        <taxon>fabids</taxon>
        <taxon>Fagales</taxon>
        <taxon>Fagaceae</taxon>
        <taxon>Lithocarpus</taxon>
    </lineage>
</organism>
<evidence type="ECO:0008006" key="4">
    <source>
        <dbReference type="Google" id="ProtNLM"/>
    </source>
</evidence>
<protein>
    <recommendedName>
        <fullName evidence="4">F-box domain-containing protein</fullName>
    </recommendedName>
</protein>
<evidence type="ECO:0000313" key="3">
    <source>
        <dbReference type="Proteomes" id="UP001459277"/>
    </source>
</evidence>
<sequence length="172" mass="19200">MANAFTFSTKRKEITGLNQQQHDEAILLPGLPDQIARLCLSFINPSLLYSVCHSWRRLIYSPSFPPFFSLYALLHYSQSSNSIEFFNFDPISSTWHLLPSPPPLHHVLLHHPSFISRNFPIQSVSHNLILLAATTHNFAPALSHSSTHSPKHGPSDPNSPHRAAGAQHGIRG</sequence>
<accession>A0AAW2BIU3</accession>